<gene>
    <name evidence="2" type="ORF">GCM10007320_08660</name>
</gene>
<evidence type="ECO:0008006" key="4">
    <source>
        <dbReference type="Google" id="ProtNLM"/>
    </source>
</evidence>
<accession>A0ABQ3FX38</accession>
<comment type="caution">
    <text evidence="2">The sequence shown here is derived from an EMBL/GenBank/DDBJ whole genome shotgun (WGS) entry which is preliminary data.</text>
</comment>
<dbReference type="EMBL" id="BMYK01000002">
    <property type="protein sequence ID" value="GHC72646.1"/>
    <property type="molecule type" value="Genomic_DNA"/>
</dbReference>
<keyword evidence="3" id="KW-1185">Reference proteome</keyword>
<evidence type="ECO:0000313" key="3">
    <source>
        <dbReference type="Proteomes" id="UP000626210"/>
    </source>
</evidence>
<organism evidence="2 3">
    <name type="scientific">Pseudorhodoferax aquiterrae</name>
    <dbReference type="NCBI Taxonomy" id="747304"/>
    <lineage>
        <taxon>Bacteria</taxon>
        <taxon>Pseudomonadati</taxon>
        <taxon>Pseudomonadota</taxon>
        <taxon>Betaproteobacteria</taxon>
        <taxon>Burkholderiales</taxon>
        <taxon>Comamonadaceae</taxon>
    </lineage>
</organism>
<evidence type="ECO:0000313" key="2">
    <source>
        <dbReference type="EMBL" id="GHC72646.1"/>
    </source>
</evidence>
<protein>
    <recommendedName>
        <fullName evidence="4">PRTRC genetic system protein E</fullName>
    </recommendedName>
</protein>
<dbReference type="Proteomes" id="UP000626210">
    <property type="component" value="Unassembled WGS sequence"/>
</dbReference>
<sequence length="234" mass="25357">MLIHAYCRKEPIVVELFGGLIKFELNDRGDVVAPVEDKPSIDRLLSISEGYREYDREATPQAPAPAAPLVMARPAWLQDEIEVGDDIFASGDAVLQSAFDAADVNLEAWNAMPASDRDALVQAEIDRRKAAVQTTDEDDEAQIRREEEEQAARIAAAEQEKAEAAKSAPEDAGQADPLVLFNDKTGETLDIGKLTAKQVRAMAAEQDPPIELPAGNSTPVAELRLLLAKGLKGE</sequence>
<proteinExistence type="predicted"/>
<name>A0ABQ3FX38_9BURK</name>
<feature type="region of interest" description="Disordered" evidence="1">
    <location>
        <begin position="155"/>
        <end position="177"/>
    </location>
</feature>
<evidence type="ECO:0000256" key="1">
    <source>
        <dbReference type="SAM" id="MobiDB-lite"/>
    </source>
</evidence>
<dbReference type="RefSeq" id="WP_189685733.1">
    <property type="nucleotide sequence ID" value="NZ_BMYK01000002.1"/>
</dbReference>
<reference evidence="3" key="1">
    <citation type="journal article" date="2019" name="Int. J. Syst. Evol. Microbiol.">
        <title>The Global Catalogue of Microorganisms (GCM) 10K type strain sequencing project: providing services to taxonomists for standard genome sequencing and annotation.</title>
        <authorList>
            <consortium name="The Broad Institute Genomics Platform"/>
            <consortium name="The Broad Institute Genome Sequencing Center for Infectious Disease"/>
            <person name="Wu L."/>
            <person name="Ma J."/>
        </authorList>
    </citation>
    <scope>NUCLEOTIDE SEQUENCE [LARGE SCALE GENOMIC DNA]</scope>
    <source>
        <strain evidence="3">KCTC 23314</strain>
    </source>
</reference>